<dbReference type="OrthoDB" id="1924287at2759"/>
<dbReference type="AlphaFoldDB" id="A0A9D3PRG6"/>
<feature type="region of interest" description="Disordered" evidence="1">
    <location>
        <begin position="1"/>
        <end position="27"/>
    </location>
</feature>
<feature type="compositionally biased region" description="Low complexity" evidence="1">
    <location>
        <begin position="445"/>
        <end position="469"/>
    </location>
</feature>
<dbReference type="GO" id="GO:0005102">
    <property type="term" value="F:signaling receptor binding"/>
    <property type="evidence" value="ECO:0007669"/>
    <property type="project" value="InterPro"/>
</dbReference>
<feature type="compositionally biased region" description="Basic and acidic residues" evidence="1">
    <location>
        <begin position="267"/>
        <end position="286"/>
    </location>
</feature>
<organism evidence="3 4">
    <name type="scientific">Megalops atlanticus</name>
    <name type="common">Tarpon</name>
    <name type="synonym">Clupea gigantea</name>
    <dbReference type="NCBI Taxonomy" id="7932"/>
    <lineage>
        <taxon>Eukaryota</taxon>
        <taxon>Metazoa</taxon>
        <taxon>Chordata</taxon>
        <taxon>Craniata</taxon>
        <taxon>Vertebrata</taxon>
        <taxon>Euteleostomi</taxon>
        <taxon>Actinopterygii</taxon>
        <taxon>Neopterygii</taxon>
        <taxon>Teleostei</taxon>
        <taxon>Elopiformes</taxon>
        <taxon>Megalopidae</taxon>
        <taxon>Megalops</taxon>
    </lineage>
</organism>
<feature type="compositionally biased region" description="Polar residues" evidence="1">
    <location>
        <begin position="360"/>
        <end position="376"/>
    </location>
</feature>
<gene>
    <name evidence="3" type="ORF">MATL_G00146540</name>
</gene>
<dbReference type="PANTHER" id="PTHR17469:SF11">
    <property type="entry name" value="PROTEIN ITPRID2"/>
    <property type="match status" value="1"/>
</dbReference>
<dbReference type="SMART" id="SM01257">
    <property type="entry name" value="KRAP_IP3R_bind"/>
    <property type="match status" value="1"/>
</dbReference>
<dbReference type="EMBL" id="JAFDVH010000012">
    <property type="protein sequence ID" value="KAG7466834.1"/>
    <property type="molecule type" value="Genomic_DNA"/>
</dbReference>
<feature type="compositionally biased region" description="Acidic residues" evidence="1">
    <location>
        <begin position="693"/>
        <end position="714"/>
    </location>
</feature>
<evidence type="ECO:0000259" key="2">
    <source>
        <dbReference type="SMART" id="SM01257"/>
    </source>
</evidence>
<feature type="domain" description="ITPR-interacting" evidence="2">
    <location>
        <begin position="9"/>
        <end position="164"/>
    </location>
</feature>
<evidence type="ECO:0000313" key="3">
    <source>
        <dbReference type="EMBL" id="KAG7466834.1"/>
    </source>
</evidence>
<feature type="compositionally biased region" description="Polar residues" evidence="1">
    <location>
        <begin position="514"/>
        <end position="528"/>
    </location>
</feature>
<protein>
    <recommendedName>
        <fullName evidence="2">ITPR-interacting domain-containing protein</fullName>
    </recommendedName>
</protein>
<dbReference type="InterPro" id="IPR043444">
    <property type="entry name" value="TESPA1-like"/>
</dbReference>
<accession>A0A9D3PRG6</accession>
<evidence type="ECO:0000313" key="4">
    <source>
        <dbReference type="Proteomes" id="UP001046870"/>
    </source>
</evidence>
<dbReference type="Proteomes" id="UP001046870">
    <property type="component" value="Chromosome 12"/>
</dbReference>
<reference evidence="3" key="1">
    <citation type="submission" date="2021-01" db="EMBL/GenBank/DDBJ databases">
        <authorList>
            <person name="Zahm M."/>
            <person name="Roques C."/>
            <person name="Cabau C."/>
            <person name="Klopp C."/>
            <person name="Donnadieu C."/>
            <person name="Jouanno E."/>
            <person name="Lampietro C."/>
            <person name="Louis A."/>
            <person name="Herpin A."/>
            <person name="Echchiki A."/>
            <person name="Berthelot C."/>
            <person name="Parey E."/>
            <person name="Roest-Crollius H."/>
            <person name="Braasch I."/>
            <person name="Postlethwait J."/>
            <person name="Bobe J."/>
            <person name="Montfort J."/>
            <person name="Bouchez O."/>
            <person name="Begum T."/>
            <person name="Mejri S."/>
            <person name="Adams A."/>
            <person name="Chen W.-J."/>
            <person name="Guiguen Y."/>
        </authorList>
    </citation>
    <scope>NUCLEOTIDE SEQUENCE</scope>
    <source>
        <strain evidence="3">YG-15Mar2019-1</strain>
        <tissue evidence="3">Brain</tissue>
    </source>
</reference>
<feature type="compositionally biased region" description="Polar residues" evidence="1">
    <location>
        <begin position="537"/>
        <end position="556"/>
    </location>
</feature>
<dbReference type="Pfam" id="PF14722">
    <property type="entry name" value="KRAP_IP3R_bind"/>
    <property type="match status" value="1"/>
</dbReference>
<keyword evidence="4" id="KW-1185">Reference proteome</keyword>
<feature type="compositionally biased region" description="Basic and acidic residues" evidence="1">
    <location>
        <begin position="408"/>
        <end position="419"/>
    </location>
</feature>
<feature type="region of interest" description="Disordered" evidence="1">
    <location>
        <begin position="676"/>
        <end position="751"/>
    </location>
</feature>
<proteinExistence type="predicted"/>
<evidence type="ECO:0000256" key="1">
    <source>
        <dbReference type="SAM" id="MobiDB-lite"/>
    </source>
</evidence>
<dbReference type="PANTHER" id="PTHR17469">
    <property type="entry name" value="SPERM SPECIFIC ANTIGEN 2-RELATED"/>
    <property type="match status" value="1"/>
</dbReference>
<comment type="caution">
    <text evidence="3">The sequence shown here is derived from an EMBL/GenBank/DDBJ whole genome shotgun (WGS) entry which is preliminary data.</text>
</comment>
<sequence length="751" mass="79450">MPAKDKRSQFHQRGLSMNSTGSGRSSTVSSVSELLDLYVEDPEEILYNLGFGTEEPHIASKIPPRFFSSSSSAKGIDIKVYLQAQLQRMELESPNYALTSRFRQMEVLATVTNAFSSLYSQVSGLPVQRIGSCDTESTTATPLKTNNSVLNAAKMLKKTITKLNLHSPGGENQSPAPAGSESEEGGGSSPRVEDSESEKQQRGGFRKKDSPSLATVAEESHASLLDPSVSGDPAPPVEPVATESSPEPPPEPDPAPDRDTSVSSEVDLERTEERERAVTSTPDKEPSAQLPNPRIAHLLTQTRDSFEMEEVQSNEGEAPGGVCDPARAEQLLRTASQHSDSSGFAEDPSTEGSANYLKVQESSDSCDSETTVTSTAGDVRTPLALDHSAFGRLQGDEGALTPTVPNGDEAHRDGQKEPEGMEQVPEGTPHQNPKAAAAEMESEPVSTTEPASTAESSSPTEPASTVESSSHPEHRSTAESSSSTESASALVSSSPAEPSPTAESGPPSEPGSTVDSSSLTEPSPTADSHSAMEPGSTLESSSPSEPGPTAESSSPSEPGPTAESGSPSEPGPTAESGSPSEPGPTAESGSPSEPGAEAGCGMMDDAGGSERVQEALLRAQRKTPPTEEQEEVLRVQVRDLRRGRGFFPLRRARSLPSSLLSPARVVSSVRIQVRPGKAKRCTPTSVSYRYSPEEEEEEEEDTGVIEEEPEEEEPSCSSTLFITSRHPAVPREEQEEAPRRVPPTPCTCRPT</sequence>
<feature type="region of interest" description="Disordered" evidence="1">
    <location>
        <begin position="164"/>
        <end position="630"/>
    </location>
</feature>
<name>A0A9D3PRG6_MEGAT</name>
<feature type="compositionally biased region" description="Low complexity" evidence="1">
    <location>
        <begin position="478"/>
        <end position="513"/>
    </location>
</feature>
<feature type="compositionally biased region" description="Basic and acidic residues" evidence="1">
    <location>
        <begin position="191"/>
        <end position="210"/>
    </location>
</feature>
<dbReference type="InterPro" id="IPR029325">
    <property type="entry name" value="ITPR-bd"/>
</dbReference>
<feature type="compositionally biased region" description="Basic and acidic residues" evidence="1">
    <location>
        <begin position="729"/>
        <end position="739"/>
    </location>
</feature>
<feature type="compositionally biased region" description="Polar residues" evidence="1">
    <location>
        <begin position="333"/>
        <end position="342"/>
    </location>
</feature>